<organism evidence="2 3">
    <name type="scientific">Candidatus Scatousia excrementipullorum</name>
    <dbReference type="NCBI Taxonomy" id="2840936"/>
    <lineage>
        <taxon>Bacteria</taxon>
        <taxon>Candidatus Scatousia</taxon>
    </lineage>
</organism>
<comment type="subunit">
    <text evidence="1">Heterotrimer of A, B and C subunits.</text>
</comment>
<dbReference type="Gene3D" id="1.10.20.60">
    <property type="entry name" value="Glu-tRNAGln amidotransferase C subunit, N-terminal domain"/>
    <property type="match status" value="1"/>
</dbReference>
<comment type="catalytic activity">
    <reaction evidence="1">
        <text>L-glutamyl-tRNA(Gln) + L-glutamine + ATP + H2O = L-glutaminyl-tRNA(Gln) + L-glutamate + ADP + phosphate + H(+)</text>
        <dbReference type="Rhea" id="RHEA:17521"/>
        <dbReference type="Rhea" id="RHEA-COMP:9681"/>
        <dbReference type="Rhea" id="RHEA-COMP:9684"/>
        <dbReference type="ChEBI" id="CHEBI:15377"/>
        <dbReference type="ChEBI" id="CHEBI:15378"/>
        <dbReference type="ChEBI" id="CHEBI:29985"/>
        <dbReference type="ChEBI" id="CHEBI:30616"/>
        <dbReference type="ChEBI" id="CHEBI:43474"/>
        <dbReference type="ChEBI" id="CHEBI:58359"/>
        <dbReference type="ChEBI" id="CHEBI:78520"/>
        <dbReference type="ChEBI" id="CHEBI:78521"/>
        <dbReference type="ChEBI" id="CHEBI:456216"/>
    </reaction>
</comment>
<dbReference type="NCBIfam" id="TIGR00135">
    <property type="entry name" value="gatC"/>
    <property type="match status" value="1"/>
</dbReference>
<accession>A0A9D9DRJ6</accession>
<evidence type="ECO:0000313" key="3">
    <source>
        <dbReference type="Proteomes" id="UP000823632"/>
    </source>
</evidence>
<comment type="function">
    <text evidence="1">Allows the formation of correctly charged Asn-tRNA(Asn) or Gln-tRNA(Gln) through the transamidation of misacylated Asp-tRNA(Asn) or Glu-tRNA(Gln) in organisms which lack either or both of asparaginyl-tRNA or glutaminyl-tRNA synthetases. The reaction takes place in the presence of glutamine and ATP through an activated phospho-Asp-tRNA(Asn) or phospho-Glu-tRNA(Gln).</text>
</comment>
<reference evidence="2" key="2">
    <citation type="journal article" date="2021" name="PeerJ">
        <title>Extensive microbial diversity within the chicken gut microbiome revealed by metagenomics and culture.</title>
        <authorList>
            <person name="Gilroy R."/>
            <person name="Ravi A."/>
            <person name="Getino M."/>
            <person name="Pursley I."/>
            <person name="Horton D.L."/>
            <person name="Alikhan N.F."/>
            <person name="Baker D."/>
            <person name="Gharbi K."/>
            <person name="Hall N."/>
            <person name="Watson M."/>
            <person name="Adriaenssens E.M."/>
            <person name="Foster-Nyarko E."/>
            <person name="Jarju S."/>
            <person name="Secka A."/>
            <person name="Antonio M."/>
            <person name="Oren A."/>
            <person name="Chaudhuri R.R."/>
            <person name="La Ragione R."/>
            <person name="Hildebrand F."/>
            <person name="Pallen M.J."/>
        </authorList>
    </citation>
    <scope>NUCLEOTIDE SEQUENCE</scope>
    <source>
        <strain evidence="2">10192</strain>
    </source>
</reference>
<name>A0A9D9DRJ6_9BACT</name>
<dbReference type="Pfam" id="PF02686">
    <property type="entry name" value="GatC"/>
    <property type="match status" value="1"/>
</dbReference>
<dbReference type="GO" id="GO:0006412">
    <property type="term" value="P:translation"/>
    <property type="evidence" value="ECO:0007669"/>
    <property type="project" value="UniProtKB-UniRule"/>
</dbReference>
<gene>
    <name evidence="1 2" type="primary">gatC</name>
    <name evidence="2" type="ORF">IAC76_09360</name>
</gene>
<dbReference type="HAMAP" id="MF_00122">
    <property type="entry name" value="GatC"/>
    <property type="match status" value="1"/>
</dbReference>
<dbReference type="GO" id="GO:0070681">
    <property type="term" value="P:glutaminyl-tRNAGln biosynthesis via transamidation"/>
    <property type="evidence" value="ECO:0007669"/>
    <property type="project" value="TreeGrafter"/>
</dbReference>
<dbReference type="PANTHER" id="PTHR15004:SF0">
    <property type="entry name" value="GLUTAMYL-TRNA(GLN) AMIDOTRANSFERASE SUBUNIT C, MITOCHONDRIAL"/>
    <property type="match status" value="1"/>
</dbReference>
<keyword evidence="1" id="KW-0648">Protein biosynthesis</keyword>
<dbReference type="InterPro" id="IPR036113">
    <property type="entry name" value="Asp/Glu-ADT_sf_sub_c"/>
</dbReference>
<dbReference type="GO" id="GO:0005524">
    <property type="term" value="F:ATP binding"/>
    <property type="evidence" value="ECO:0007669"/>
    <property type="project" value="UniProtKB-KW"/>
</dbReference>
<keyword evidence="1" id="KW-0436">Ligase</keyword>
<dbReference type="Proteomes" id="UP000823632">
    <property type="component" value="Unassembled WGS sequence"/>
</dbReference>
<comment type="catalytic activity">
    <reaction evidence="1">
        <text>L-aspartyl-tRNA(Asn) + L-glutamine + ATP + H2O = L-asparaginyl-tRNA(Asn) + L-glutamate + ADP + phosphate + 2 H(+)</text>
        <dbReference type="Rhea" id="RHEA:14513"/>
        <dbReference type="Rhea" id="RHEA-COMP:9674"/>
        <dbReference type="Rhea" id="RHEA-COMP:9677"/>
        <dbReference type="ChEBI" id="CHEBI:15377"/>
        <dbReference type="ChEBI" id="CHEBI:15378"/>
        <dbReference type="ChEBI" id="CHEBI:29985"/>
        <dbReference type="ChEBI" id="CHEBI:30616"/>
        <dbReference type="ChEBI" id="CHEBI:43474"/>
        <dbReference type="ChEBI" id="CHEBI:58359"/>
        <dbReference type="ChEBI" id="CHEBI:78515"/>
        <dbReference type="ChEBI" id="CHEBI:78516"/>
        <dbReference type="ChEBI" id="CHEBI:456216"/>
    </reaction>
</comment>
<dbReference type="SUPFAM" id="SSF141000">
    <property type="entry name" value="Glu-tRNAGln amidotransferase C subunit"/>
    <property type="match status" value="1"/>
</dbReference>
<dbReference type="InterPro" id="IPR003837">
    <property type="entry name" value="GatC"/>
</dbReference>
<protein>
    <recommendedName>
        <fullName evidence="1">Aspartyl/glutamyl-tRNA(Asn/Gln) amidotransferase subunit C</fullName>
        <shortName evidence="1">Asp/Glu-ADT subunit C</shortName>
        <ecNumber evidence="1">6.3.5.-</ecNumber>
    </recommendedName>
</protein>
<keyword evidence="1" id="KW-0547">Nucleotide-binding</keyword>
<dbReference type="EC" id="6.3.5.-" evidence="1"/>
<dbReference type="PANTHER" id="PTHR15004">
    <property type="entry name" value="GLUTAMYL-TRNA(GLN) AMIDOTRANSFERASE SUBUNIT C, MITOCHONDRIAL"/>
    <property type="match status" value="1"/>
</dbReference>
<dbReference type="EMBL" id="JADIND010000208">
    <property type="protein sequence ID" value="MBO8431580.1"/>
    <property type="molecule type" value="Genomic_DNA"/>
</dbReference>
<keyword evidence="1" id="KW-0067">ATP-binding</keyword>
<dbReference type="GO" id="GO:0050567">
    <property type="term" value="F:glutaminyl-tRNA synthase (glutamine-hydrolyzing) activity"/>
    <property type="evidence" value="ECO:0007669"/>
    <property type="project" value="UniProtKB-UniRule"/>
</dbReference>
<dbReference type="AlphaFoldDB" id="A0A9D9DRJ6"/>
<evidence type="ECO:0000313" key="2">
    <source>
        <dbReference type="EMBL" id="MBO8431580.1"/>
    </source>
</evidence>
<proteinExistence type="inferred from homology"/>
<reference evidence="2" key="1">
    <citation type="submission" date="2020-10" db="EMBL/GenBank/DDBJ databases">
        <authorList>
            <person name="Gilroy R."/>
        </authorList>
    </citation>
    <scope>NUCLEOTIDE SEQUENCE</scope>
    <source>
        <strain evidence="2">10192</strain>
    </source>
</reference>
<sequence>MITVKDVEHVAKLARLELTEEEKELYTKQLGDVLKYVDQMNEVDTSNVKPMCQVIDFVNVMREDKVYYEQTKEELMANAPDEENGFFKVPKIN</sequence>
<evidence type="ECO:0000256" key="1">
    <source>
        <dbReference type="HAMAP-Rule" id="MF_00122"/>
    </source>
</evidence>
<comment type="similarity">
    <text evidence="1">Belongs to the GatC family.</text>
</comment>
<dbReference type="GO" id="GO:0006450">
    <property type="term" value="P:regulation of translational fidelity"/>
    <property type="evidence" value="ECO:0007669"/>
    <property type="project" value="InterPro"/>
</dbReference>
<comment type="caution">
    <text evidence="2">The sequence shown here is derived from an EMBL/GenBank/DDBJ whole genome shotgun (WGS) entry which is preliminary data.</text>
</comment>